<dbReference type="OrthoDB" id="8246499at2"/>
<dbReference type="RefSeq" id="WP_066404149.1">
    <property type="nucleotide sequence ID" value="NZ_CP011390.1"/>
</dbReference>
<evidence type="ECO:0000313" key="2">
    <source>
        <dbReference type="Proteomes" id="UP000077177"/>
    </source>
</evidence>
<proteinExistence type="predicted"/>
<protein>
    <recommendedName>
        <fullName evidence="3">Helicase</fullName>
    </recommendedName>
</protein>
<dbReference type="Proteomes" id="UP000077177">
    <property type="component" value="Chromosome"/>
</dbReference>
<reference evidence="1 2" key="2">
    <citation type="journal article" date="2016" name="Int. J. Syst. Evol. Microbiol.">
        <title>Flavisolibacter tropicus sp. nov., isolated from tropical soil.</title>
        <authorList>
            <person name="Lee J.J."/>
            <person name="Kang M.S."/>
            <person name="Kim G.S."/>
            <person name="Lee C.S."/>
            <person name="Lim S."/>
            <person name="Lee J."/>
            <person name="Roh S.H."/>
            <person name="Kang H."/>
            <person name="Ha J.M."/>
            <person name="Bae S."/>
            <person name="Jung H.Y."/>
            <person name="Kim M.K."/>
        </authorList>
    </citation>
    <scope>NUCLEOTIDE SEQUENCE [LARGE SCALE GENOMIC DNA]</scope>
    <source>
        <strain evidence="1 2">LCS9</strain>
    </source>
</reference>
<reference evidence="2" key="1">
    <citation type="submission" date="2015-01" db="EMBL/GenBank/DDBJ databases">
        <title>Flavisolibacter sp./LCS9/ whole genome sequencing.</title>
        <authorList>
            <person name="Kim M.K."/>
            <person name="Srinivasan S."/>
            <person name="Lee J.-J."/>
        </authorList>
    </citation>
    <scope>NUCLEOTIDE SEQUENCE [LARGE SCALE GENOMIC DNA]</scope>
    <source>
        <strain evidence="2">LCS9</strain>
    </source>
</reference>
<dbReference type="AlphaFoldDB" id="A0A172TUY9"/>
<name>A0A172TUY9_9BACT</name>
<evidence type="ECO:0008006" key="3">
    <source>
        <dbReference type="Google" id="ProtNLM"/>
    </source>
</evidence>
<keyword evidence="2" id="KW-1185">Reference proteome</keyword>
<gene>
    <name evidence="1" type="ORF">SY85_10115</name>
</gene>
<dbReference type="EMBL" id="CP011390">
    <property type="protein sequence ID" value="ANE50806.1"/>
    <property type="molecule type" value="Genomic_DNA"/>
</dbReference>
<evidence type="ECO:0000313" key="1">
    <source>
        <dbReference type="EMBL" id="ANE50806.1"/>
    </source>
</evidence>
<organism evidence="1 2">
    <name type="scientific">Flavisolibacter tropicus</name>
    <dbReference type="NCBI Taxonomy" id="1492898"/>
    <lineage>
        <taxon>Bacteria</taxon>
        <taxon>Pseudomonadati</taxon>
        <taxon>Bacteroidota</taxon>
        <taxon>Chitinophagia</taxon>
        <taxon>Chitinophagales</taxon>
        <taxon>Chitinophagaceae</taxon>
        <taxon>Flavisolibacter</taxon>
    </lineage>
</organism>
<accession>A0A172TUY9</accession>
<dbReference type="PATRIC" id="fig|1492898.3.peg.2173"/>
<sequence length="180" mass="20517">MNMFNKGNNIYNITNEALSKDKLMEKLEQSSVELNDYAYELFQSDLYKPSTITYTATVVELTLAEIGLTIGGNFGEIRSCIQSLGLLYCPLELASYIRLHKLHDKELSDRREKVLGKAPPGSITIFSEPLVNDDDFPKGFYIRTINGVPWLRGYRCSEDYVWDPGDRMIFTIEVNVTITL</sequence>
<dbReference type="KEGG" id="fla:SY85_10115"/>